<keyword evidence="2" id="KW-0963">Cytoplasm</keyword>
<evidence type="ECO:0000256" key="6">
    <source>
        <dbReference type="ARBA" id="ARBA00093785"/>
    </source>
</evidence>
<evidence type="ECO:0000313" key="9">
    <source>
        <dbReference type="Proteomes" id="UP000190973"/>
    </source>
</evidence>
<evidence type="ECO:0000256" key="3">
    <source>
        <dbReference type="ARBA" id="ARBA00022795"/>
    </source>
</evidence>
<dbReference type="Proteomes" id="UP000190973">
    <property type="component" value="Unassembled WGS sequence"/>
</dbReference>
<evidence type="ECO:0000256" key="4">
    <source>
        <dbReference type="ARBA" id="ARBA00023186"/>
    </source>
</evidence>
<keyword evidence="3" id="KW-1005">Bacterial flagellum biogenesis</keyword>
<evidence type="ECO:0000256" key="7">
    <source>
        <dbReference type="ARBA" id="ARBA00093797"/>
    </source>
</evidence>
<gene>
    <name evidence="8" type="ORF">CLBCK_26430</name>
</gene>
<dbReference type="AlphaFoldDB" id="A0A1S8S5Y9"/>
<protein>
    <recommendedName>
        <fullName evidence="7">Flagellar protein FliT</fullName>
    </recommendedName>
</protein>
<comment type="similarity">
    <text evidence="6">Belongs to the bacillales FliT family.</text>
</comment>
<keyword evidence="4" id="KW-0143">Chaperone</keyword>
<dbReference type="InterPro" id="IPR008622">
    <property type="entry name" value="FliT"/>
</dbReference>
<evidence type="ECO:0000256" key="2">
    <source>
        <dbReference type="ARBA" id="ARBA00022490"/>
    </source>
</evidence>
<accession>A0A1S8S5Y9</accession>
<evidence type="ECO:0000256" key="1">
    <source>
        <dbReference type="ARBA" id="ARBA00004514"/>
    </source>
</evidence>
<dbReference type="Pfam" id="PF05400">
    <property type="entry name" value="FliT"/>
    <property type="match status" value="1"/>
</dbReference>
<evidence type="ECO:0000313" key="8">
    <source>
        <dbReference type="EMBL" id="OOM60926.1"/>
    </source>
</evidence>
<comment type="subcellular location">
    <subcellularLocation>
        <location evidence="1">Cytoplasm</location>
        <location evidence="1">Cytosol</location>
    </subcellularLocation>
</comment>
<proteinExistence type="inferred from homology"/>
<organism evidence="8 9">
    <name type="scientific">Clostridium beijerinckii</name>
    <name type="common">Clostridium MP</name>
    <dbReference type="NCBI Taxonomy" id="1520"/>
    <lineage>
        <taxon>Bacteria</taxon>
        <taxon>Bacillati</taxon>
        <taxon>Bacillota</taxon>
        <taxon>Clostridia</taxon>
        <taxon>Eubacteriales</taxon>
        <taxon>Clostridiaceae</taxon>
        <taxon>Clostridium</taxon>
    </lineage>
</organism>
<reference evidence="8 9" key="1">
    <citation type="submission" date="2016-05" db="EMBL/GenBank/DDBJ databases">
        <title>Microbial solvent formation.</title>
        <authorList>
            <person name="Poehlein A."/>
            <person name="Montoya Solano J.D."/>
            <person name="Flitsch S."/>
            <person name="Krabben P."/>
            <person name="Duerre P."/>
            <person name="Daniel R."/>
        </authorList>
    </citation>
    <scope>NUCLEOTIDE SEQUENCE [LARGE SCALE GENOMIC DNA]</scope>
    <source>
        <strain evidence="8 9">DSM 53</strain>
    </source>
</reference>
<comment type="function">
    <text evidence="5">May act as an export chaperone for the filament capping protein FliD.</text>
</comment>
<dbReference type="RefSeq" id="WP_077839161.1">
    <property type="nucleotide sequence ID" value="NZ_JABTAE010000001.1"/>
</dbReference>
<name>A0A1S8S5Y9_CLOBE</name>
<comment type="caution">
    <text evidence="8">The sequence shown here is derived from an EMBL/GenBank/DDBJ whole genome shotgun (WGS) entry which is preliminary data.</text>
</comment>
<sequence length="111" mass="13400">MNLEESLVKYKDLTLTIMKIVKEEEYEKLDEFFQQRQLVLDSINNINCSKEELRKFYFQYHIDELEKVISSEMEVKKEDLLKKIKENQKRKTAMNGYNNLQARAVFLSKEL</sequence>
<evidence type="ECO:0000256" key="5">
    <source>
        <dbReference type="ARBA" id="ARBA00093765"/>
    </source>
</evidence>
<dbReference type="EMBL" id="LZZI01000044">
    <property type="protein sequence ID" value="OOM60926.1"/>
    <property type="molecule type" value="Genomic_DNA"/>
</dbReference>